<dbReference type="eggNOG" id="arCOG02053">
    <property type="taxonomic scope" value="Archaea"/>
</dbReference>
<dbReference type="Gene3D" id="3.40.50.620">
    <property type="entry name" value="HUPs"/>
    <property type="match status" value="1"/>
</dbReference>
<organism evidence="2 3">
    <name type="scientific">Natronomonas pharaonis (strain ATCC 35678 / DSM 2160 / CIP 103997 / JCM 8858 / NBRC 14720 / NCIMB 2260 / Gabara)</name>
    <name type="common">Halobacterium pharaonis</name>
    <dbReference type="NCBI Taxonomy" id="348780"/>
    <lineage>
        <taxon>Archaea</taxon>
        <taxon>Methanobacteriati</taxon>
        <taxon>Methanobacteriota</taxon>
        <taxon>Stenosarchaea group</taxon>
        <taxon>Halobacteria</taxon>
        <taxon>Halobacteriales</taxon>
        <taxon>Natronomonadaceae</taxon>
        <taxon>Natronomonas</taxon>
    </lineage>
</organism>
<dbReference type="EnsemblBacteria" id="CAI48946">
    <property type="protein sequence ID" value="CAI48946"/>
    <property type="gene ID" value="NP_1710A"/>
</dbReference>
<evidence type="ECO:0000313" key="2">
    <source>
        <dbReference type="EMBL" id="CAI48946.1"/>
    </source>
</evidence>
<feature type="domain" description="UspA" evidence="1">
    <location>
        <begin position="2"/>
        <end position="122"/>
    </location>
</feature>
<dbReference type="CDD" id="cd00293">
    <property type="entry name" value="USP-like"/>
    <property type="match status" value="1"/>
</dbReference>
<evidence type="ECO:0000259" key="1">
    <source>
        <dbReference type="Pfam" id="PF00582"/>
    </source>
</evidence>
<dbReference type="InterPro" id="IPR006016">
    <property type="entry name" value="UspA"/>
</dbReference>
<keyword evidence="3" id="KW-1185">Reference proteome</keyword>
<dbReference type="EMBL" id="CR936257">
    <property type="protein sequence ID" value="CAI48946.1"/>
    <property type="molecule type" value="Genomic_DNA"/>
</dbReference>
<dbReference type="SUPFAM" id="SSF52402">
    <property type="entry name" value="Adenine nucleotide alpha hydrolases-like"/>
    <property type="match status" value="1"/>
</dbReference>
<dbReference type="KEGG" id="nph:NP_1710A"/>
<dbReference type="GeneID" id="3701232"/>
<dbReference type="Pfam" id="PF00582">
    <property type="entry name" value="Usp"/>
    <property type="match status" value="1"/>
</dbReference>
<protein>
    <submittedName>
        <fullName evidence="2">UspA domain protein</fullName>
    </submittedName>
</protein>
<dbReference type="STRING" id="348780.NP_1710A"/>
<sequence length="122" mass="13075">MKVLLGIGGSDDSLLALEKAVDRAREAGDELTIAIVENPDSDRSPESIRDRVKSVLDESGFDAEVRMVSGHPGSQLLELAEREDFDRIALGGGETSPLGKVQLGSIAEFVLLNARTTVTLIR</sequence>
<dbReference type="AlphaFoldDB" id="A0A1U7EVA5"/>
<reference evidence="2 3" key="1">
    <citation type="journal article" date="2005" name="Genome Res.">
        <title>Living with two extremes: conclusions from the genome sequence of Natronomonas pharaonis.</title>
        <authorList>
            <person name="Falb M."/>
            <person name="Pfeiffer F."/>
            <person name="Palm P."/>
            <person name="Rodewald K."/>
            <person name="Hickmann V."/>
            <person name="Tittor J."/>
            <person name="Oesterhelt D."/>
        </authorList>
    </citation>
    <scope>NUCLEOTIDE SEQUENCE [LARGE SCALE GENOMIC DNA]</scope>
    <source>
        <strain evidence="3">ATCC 35678 / DSM 2160 / CIP 103997 / JCM 8858 / NBRC 14720 / NCIMB 2260 / Gabara</strain>
    </source>
</reference>
<proteinExistence type="predicted"/>
<dbReference type="OrthoDB" id="213488at2157"/>
<dbReference type="RefSeq" id="WP_011322579.1">
    <property type="nucleotide sequence ID" value="NC_007426.1"/>
</dbReference>
<dbReference type="Proteomes" id="UP000002698">
    <property type="component" value="Chromosome"/>
</dbReference>
<dbReference type="HOGENOM" id="CLU_049301_19_0_2"/>
<gene>
    <name evidence="2" type="ordered locus">NP_1710A</name>
</gene>
<dbReference type="InterPro" id="IPR014729">
    <property type="entry name" value="Rossmann-like_a/b/a_fold"/>
</dbReference>
<name>A0A1U7EVA5_NATPD</name>
<evidence type="ECO:0000313" key="3">
    <source>
        <dbReference type="Proteomes" id="UP000002698"/>
    </source>
</evidence>
<accession>A0A1U7EVA5</accession>